<keyword evidence="3" id="KW-0597">Phosphoprotein</keyword>
<dbReference type="Pfam" id="PF02518">
    <property type="entry name" value="HATPase_c"/>
    <property type="match status" value="1"/>
</dbReference>
<evidence type="ECO:0000256" key="8">
    <source>
        <dbReference type="ARBA" id="ARBA00023012"/>
    </source>
</evidence>
<name>A0A1Y1RUL7_9SPIO</name>
<dbReference type="PANTHER" id="PTHR24421:SF10">
    <property type="entry name" value="NITRATE_NITRITE SENSOR PROTEIN NARQ"/>
    <property type="match status" value="1"/>
</dbReference>
<dbReference type="SUPFAM" id="SSF55874">
    <property type="entry name" value="ATPase domain of HSP90 chaperone/DNA topoisomerase II/histidine kinase"/>
    <property type="match status" value="1"/>
</dbReference>
<sequence>MVHVIKSYSEDPLRSAALAISLLLHASTALLFHYAYIDSGQQHLILQEFAWHFRILLALSAALSVLLRLFRKNASLLLIFKIGLFFLITYPLGLEVGLFLVLLLTVLTEIFAYLPVKTAVLYCVLCLGTAGTLGKPGSAFNYPRDSAEIQELITVGLTSLLCSFLLLIYRQTRINLSTEKHKTGHLNSVISQLSDANLDFQRYVHSVEYSAVQSERRRISSEIHDTVGYSLTNILMTLEAVSDLIDRDSRRAHEALERSIREAQNCLEETRRSMQELRSKEQNEAVGLQALAHLVRSFSEATGIRVKMEFGNAPNSFGSRIDLVLFRIIQEGLTNAFRHGQADTVRIALWIENSELLVSILDNGRGTSQIVEGIGISGMRERVENIKGTISFKNYPDGFSVKAVLPLTEDDNGQNTGSPRG</sequence>
<dbReference type="EMBL" id="MWQY01000020">
    <property type="protein sequence ID" value="ORC32754.1"/>
    <property type="molecule type" value="Genomic_DNA"/>
</dbReference>
<dbReference type="RefSeq" id="WP_083052301.1">
    <property type="nucleotide sequence ID" value="NZ_MWQY01000020.1"/>
</dbReference>
<keyword evidence="10" id="KW-1133">Transmembrane helix</keyword>
<organism evidence="12 13">
    <name type="scientific">Marispirochaeta aestuarii</name>
    <dbReference type="NCBI Taxonomy" id="1963862"/>
    <lineage>
        <taxon>Bacteria</taxon>
        <taxon>Pseudomonadati</taxon>
        <taxon>Spirochaetota</taxon>
        <taxon>Spirochaetia</taxon>
        <taxon>Spirochaetales</taxon>
        <taxon>Spirochaetaceae</taxon>
        <taxon>Marispirochaeta</taxon>
    </lineage>
</organism>
<keyword evidence="5" id="KW-0547">Nucleotide-binding</keyword>
<feature type="transmembrane region" description="Helical" evidence="10">
    <location>
        <begin position="82"/>
        <end position="104"/>
    </location>
</feature>
<gene>
    <name evidence="12" type="ORF">B4O97_15785</name>
</gene>
<dbReference type="GO" id="GO:0005524">
    <property type="term" value="F:ATP binding"/>
    <property type="evidence" value="ECO:0007669"/>
    <property type="project" value="UniProtKB-KW"/>
</dbReference>
<comment type="caution">
    <text evidence="12">The sequence shown here is derived from an EMBL/GenBank/DDBJ whole genome shotgun (WGS) entry which is preliminary data.</text>
</comment>
<dbReference type="InterPro" id="IPR050482">
    <property type="entry name" value="Sensor_HK_TwoCompSys"/>
</dbReference>
<keyword evidence="8" id="KW-0902">Two-component regulatory system</keyword>
<dbReference type="EC" id="2.7.13.3" evidence="2"/>
<dbReference type="InterPro" id="IPR036890">
    <property type="entry name" value="HATPase_C_sf"/>
</dbReference>
<evidence type="ECO:0000256" key="3">
    <source>
        <dbReference type="ARBA" id="ARBA00022553"/>
    </source>
</evidence>
<keyword evidence="7" id="KW-0067">ATP-binding</keyword>
<keyword evidence="10" id="KW-0812">Transmembrane</keyword>
<evidence type="ECO:0000256" key="5">
    <source>
        <dbReference type="ARBA" id="ARBA00022741"/>
    </source>
</evidence>
<feature type="transmembrane region" description="Helical" evidence="10">
    <location>
        <begin position="110"/>
        <end position="131"/>
    </location>
</feature>
<proteinExistence type="predicted"/>
<keyword evidence="10" id="KW-0472">Membrane</keyword>
<dbReference type="Pfam" id="PF07730">
    <property type="entry name" value="HisKA_3"/>
    <property type="match status" value="1"/>
</dbReference>
<evidence type="ECO:0000313" key="12">
    <source>
        <dbReference type="EMBL" id="ORC32754.1"/>
    </source>
</evidence>
<dbReference type="OrthoDB" id="9781904at2"/>
<evidence type="ECO:0000256" key="1">
    <source>
        <dbReference type="ARBA" id="ARBA00000085"/>
    </source>
</evidence>
<dbReference type="Proteomes" id="UP000192343">
    <property type="component" value="Unassembled WGS sequence"/>
</dbReference>
<evidence type="ECO:0000256" key="2">
    <source>
        <dbReference type="ARBA" id="ARBA00012438"/>
    </source>
</evidence>
<dbReference type="Gene3D" id="3.30.565.10">
    <property type="entry name" value="Histidine kinase-like ATPase, C-terminal domain"/>
    <property type="match status" value="1"/>
</dbReference>
<feature type="transmembrane region" description="Helical" evidence="10">
    <location>
        <begin position="49"/>
        <end position="70"/>
    </location>
</feature>
<dbReference type="AlphaFoldDB" id="A0A1Y1RUL7"/>
<reference evidence="12 13" key="1">
    <citation type="submission" date="2017-03" db="EMBL/GenBank/DDBJ databases">
        <title>Draft Genome sequence of Marispirochaeta sp. strain JC444.</title>
        <authorList>
            <person name="Shivani Y."/>
            <person name="Subhash Y."/>
            <person name="Sasikala C."/>
            <person name="Ramana C."/>
        </authorList>
    </citation>
    <scope>NUCLEOTIDE SEQUENCE [LARGE SCALE GENOMIC DNA]</scope>
    <source>
        <strain evidence="12 13">JC444</strain>
    </source>
</reference>
<dbReference type="Gene3D" id="1.20.5.1930">
    <property type="match status" value="1"/>
</dbReference>
<evidence type="ECO:0000256" key="9">
    <source>
        <dbReference type="SAM" id="Coils"/>
    </source>
</evidence>
<dbReference type="GO" id="GO:0000155">
    <property type="term" value="F:phosphorelay sensor kinase activity"/>
    <property type="evidence" value="ECO:0007669"/>
    <property type="project" value="InterPro"/>
</dbReference>
<evidence type="ECO:0000313" key="13">
    <source>
        <dbReference type="Proteomes" id="UP000192343"/>
    </source>
</evidence>
<dbReference type="InterPro" id="IPR011712">
    <property type="entry name" value="Sig_transdc_His_kin_sub3_dim/P"/>
</dbReference>
<dbReference type="CDD" id="cd16917">
    <property type="entry name" value="HATPase_UhpB-NarQ-NarX-like"/>
    <property type="match status" value="1"/>
</dbReference>
<feature type="domain" description="Histidine kinase/HSP90-like ATPase" evidence="11">
    <location>
        <begin position="320"/>
        <end position="409"/>
    </location>
</feature>
<feature type="coiled-coil region" evidence="9">
    <location>
        <begin position="253"/>
        <end position="280"/>
    </location>
</feature>
<keyword evidence="4" id="KW-0808">Transferase</keyword>
<evidence type="ECO:0000256" key="6">
    <source>
        <dbReference type="ARBA" id="ARBA00022777"/>
    </source>
</evidence>
<evidence type="ECO:0000256" key="10">
    <source>
        <dbReference type="SAM" id="Phobius"/>
    </source>
</evidence>
<keyword evidence="9" id="KW-0175">Coiled coil</keyword>
<feature type="transmembrane region" description="Helical" evidence="10">
    <location>
        <begin position="16"/>
        <end position="37"/>
    </location>
</feature>
<dbReference type="SMART" id="SM00387">
    <property type="entry name" value="HATPase_c"/>
    <property type="match status" value="1"/>
</dbReference>
<evidence type="ECO:0000256" key="4">
    <source>
        <dbReference type="ARBA" id="ARBA00022679"/>
    </source>
</evidence>
<feature type="transmembrane region" description="Helical" evidence="10">
    <location>
        <begin position="152"/>
        <end position="169"/>
    </location>
</feature>
<dbReference type="PANTHER" id="PTHR24421">
    <property type="entry name" value="NITRATE/NITRITE SENSOR PROTEIN NARX-RELATED"/>
    <property type="match status" value="1"/>
</dbReference>
<dbReference type="InterPro" id="IPR003594">
    <property type="entry name" value="HATPase_dom"/>
</dbReference>
<evidence type="ECO:0000256" key="7">
    <source>
        <dbReference type="ARBA" id="ARBA00022840"/>
    </source>
</evidence>
<dbReference type="GO" id="GO:0016020">
    <property type="term" value="C:membrane"/>
    <property type="evidence" value="ECO:0007669"/>
    <property type="project" value="InterPro"/>
</dbReference>
<dbReference type="STRING" id="1963862.B4O97_15785"/>
<keyword evidence="13" id="KW-1185">Reference proteome</keyword>
<accession>A0A1Y1RUL7</accession>
<protein>
    <recommendedName>
        <fullName evidence="2">histidine kinase</fullName>
        <ecNumber evidence="2">2.7.13.3</ecNumber>
    </recommendedName>
</protein>
<evidence type="ECO:0000259" key="11">
    <source>
        <dbReference type="SMART" id="SM00387"/>
    </source>
</evidence>
<dbReference type="GO" id="GO:0046983">
    <property type="term" value="F:protein dimerization activity"/>
    <property type="evidence" value="ECO:0007669"/>
    <property type="project" value="InterPro"/>
</dbReference>
<comment type="catalytic activity">
    <reaction evidence="1">
        <text>ATP + protein L-histidine = ADP + protein N-phospho-L-histidine.</text>
        <dbReference type="EC" id="2.7.13.3"/>
    </reaction>
</comment>
<keyword evidence="6" id="KW-0418">Kinase</keyword>